<evidence type="ECO:0000256" key="10">
    <source>
        <dbReference type="SAM" id="MobiDB-lite"/>
    </source>
</evidence>
<evidence type="ECO:0000259" key="12">
    <source>
        <dbReference type="PROSITE" id="PS50111"/>
    </source>
</evidence>
<dbReference type="AlphaFoldDB" id="Q2RVD5"/>
<keyword evidence="4 11" id="KW-1133">Transmembrane helix</keyword>
<dbReference type="PANTHER" id="PTHR32089:SF112">
    <property type="entry name" value="LYSOZYME-LIKE PROTEIN-RELATED"/>
    <property type="match status" value="1"/>
</dbReference>
<protein>
    <submittedName>
        <fullName evidence="14">Chemotaxis sensory transducer</fullName>
    </submittedName>
</protein>
<feature type="compositionally biased region" description="Low complexity" evidence="10">
    <location>
        <begin position="328"/>
        <end position="347"/>
    </location>
</feature>
<dbReference type="SMART" id="SM00304">
    <property type="entry name" value="HAMP"/>
    <property type="match status" value="1"/>
</dbReference>
<evidence type="ECO:0000256" key="2">
    <source>
        <dbReference type="ARBA" id="ARBA00022475"/>
    </source>
</evidence>
<keyword evidence="9" id="KW-0175">Coiled coil</keyword>
<dbReference type="SUPFAM" id="SSF58104">
    <property type="entry name" value="Methyl-accepting chemotaxis protein (MCP) signaling domain"/>
    <property type="match status" value="1"/>
</dbReference>
<dbReference type="KEGG" id="rru:Rru_A1109"/>
<organism evidence="14 15">
    <name type="scientific">Rhodospirillum rubrum (strain ATCC 11170 / ATH 1.1.1 / DSM 467 / LMG 4362 / NCIMB 8255 / S1)</name>
    <dbReference type="NCBI Taxonomy" id="269796"/>
    <lineage>
        <taxon>Bacteria</taxon>
        <taxon>Pseudomonadati</taxon>
        <taxon>Pseudomonadota</taxon>
        <taxon>Alphaproteobacteria</taxon>
        <taxon>Rhodospirillales</taxon>
        <taxon>Rhodospirillaceae</taxon>
        <taxon>Rhodospirillum</taxon>
    </lineage>
</organism>
<feature type="region of interest" description="Disordered" evidence="10">
    <location>
        <begin position="323"/>
        <end position="351"/>
    </location>
</feature>
<dbReference type="CDD" id="cd06225">
    <property type="entry name" value="HAMP"/>
    <property type="match status" value="1"/>
</dbReference>
<dbReference type="SMART" id="SM01049">
    <property type="entry name" value="Cache_2"/>
    <property type="match status" value="1"/>
</dbReference>
<reference evidence="14 15" key="1">
    <citation type="journal article" date="2011" name="Stand. Genomic Sci.">
        <title>Complete genome sequence of Rhodospirillum rubrum type strain (S1).</title>
        <authorList>
            <person name="Munk A.C."/>
            <person name="Copeland A."/>
            <person name="Lucas S."/>
            <person name="Lapidus A."/>
            <person name="Del Rio T.G."/>
            <person name="Barry K."/>
            <person name="Detter J.C."/>
            <person name="Hammon N."/>
            <person name="Israni S."/>
            <person name="Pitluck S."/>
            <person name="Brettin T."/>
            <person name="Bruce D."/>
            <person name="Han C."/>
            <person name="Tapia R."/>
            <person name="Gilna P."/>
            <person name="Schmutz J."/>
            <person name="Larimer F."/>
            <person name="Land M."/>
            <person name="Kyrpides N.C."/>
            <person name="Mavromatis K."/>
            <person name="Richardson P."/>
            <person name="Rohde M."/>
            <person name="Goker M."/>
            <person name="Klenk H.P."/>
            <person name="Zhang Y."/>
            <person name="Roberts G.P."/>
            <person name="Reslewic S."/>
            <person name="Schwartz D.C."/>
        </authorList>
    </citation>
    <scope>NUCLEOTIDE SEQUENCE [LARGE SCALE GENOMIC DNA]</scope>
    <source>
        <strain evidence="15">ATCC 11170 / ATH 1.1.1 / DSM 467 / LMG 4362 / NCIMB 8255 / S1</strain>
    </source>
</reference>
<evidence type="ECO:0000256" key="4">
    <source>
        <dbReference type="ARBA" id="ARBA00022989"/>
    </source>
</evidence>
<proteinExistence type="inferred from homology"/>
<accession>Q2RVD5</accession>
<dbReference type="PANTHER" id="PTHR32089">
    <property type="entry name" value="METHYL-ACCEPTING CHEMOTAXIS PROTEIN MCPB"/>
    <property type="match status" value="1"/>
</dbReference>
<evidence type="ECO:0000313" key="14">
    <source>
        <dbReference type="EMBL" id="ABC21910.1"/>
    </source>
</evidence>
<keyword evidence="5 11" id="KW-0472">Membrane</keyword>
<evidence type="ECO:0000256" key="3">
    <source>
        <dbReference type="ARBA" id="ARBA00022692"/>
    </source>
</evidence>
<feature type="transmembrane region" description="Helical" evidence="11">
    <location>
        <begin position="12"/>
        <end position="32"/>
    </location>
</feature>
<name>Q2RVD5_RHORT</name>
<dbReference type="PROSITE" id="PS50111">
    <property type="entry name" value="CHEMOTAXIS_TRANSDUC_2"/>
    <property type="match status" value="1"/>
</dbReference>
<keyword evidence="2" id="KW-1003">Cell membrane</keyword>
<keyword evidence="15" id="KW-1185">Reference proteome</keyword>
<dbReference type="Pfam" id="PF00015">
    <property type="entry name" value="MCPsignal"/>
    <property type="match status" value="1"/>
</dbReference>
<dbReference type="RefSeq" id="WP_011388864.1">
    <property type="nucleotide sequence ID" value="NC_007643.1"/>
</dbReference>
<dbReference type="Gene3D" id="3.30.450.20">
    <property type="entry name" value="PAS domain"/>
    <property type="match status" value="1"/>
</dbReference>
<evidence type="ECO:0000256" key="6">
    <source>
        <dbReference type="ARBA" id="ARBA00023224"/>
    </source>
</evidence>
<dbReference type="SMART" id="SM00283">
    <property type="entry name" value="MA"/>
    <property type="match status" value="1"/>
</dbReference>
<dbReference type="GO" id="GO:0007165">
    <property type="term" value="P:signal transduction"/>
    <property type="evidence" value="ECO:0007669"/>
    <property type="project" value="UniProtKB-KW"/>
</dbReference>
<feature type="domain" description="HAMP" evidence="13">
    <location>
        <begin position="214"/>
        <end position="267"/>
    </location>
</feature>
<dbReference type="GO" id="GO:0005886">
    <property type="term" value="C:plasma membrane"/>
    <property type="evidence" value="ECO:0007669"/>
    <property type="project" value="UniProtKB-SubCell"/>
</dbReference>
<feature type="transmembrane region" description="Helical" evidence="11">
    <location>
        <begin position="191"/>
        <end position="213"/>
    </location>
</feature>
<evidence type="ECO:0000256" key="7">
    <source>
        <dbReference type="ARBA" id="ARBA00029447"/>
    </source>
</evidence>
<dbReference type="PATRIC" id="fig|269796.9.peg.1168"/>
<keyword evidence="3 11" id="KW-0812">Transmembrane</keyword>
<dbReference type="InterPro" id="IPR003660">
    <property type="entry name" value="HAMP_dom"/>
</dbReference>
<dbReference type="HOGENOM" id="CLU_000445_107_27_5"/>
<evidence type="ECO:0000256" key="11">
    <source>
        <dbReference type="SAM" id="Phobius"/>
    </source>
</evidence>
<evidence type="ECO:0000256" key="9">
    <source>
        <dbReference type="SAM" id="Coils"/>
    </source>
</evidence>
<dbReference type="eggNOG" id="COG0840">
    <property type="taxonomic scope" value="Bacteria"/>
</dbReference>
<dbReference type="Proteomes" id="UP000001929">
    <property type="component" value="Chromosome"/>
</dbReference>
<gene>
    <name evidence="14" type="ordered locus">Rru_A1109</name>
</gene>
<evidence type="ECO:0000256" key="5">
    <source>
        <dbReference type="ARBA" id="ARBA00023136"/>
    </source>
</evidence>
<feature type="coiled-coil region" evidence="9">
    <location>
        <begin position="258"/>
        <end position="285"/>
    </location>
</feature>
<dbReference type="Gene3D" id="1.10.287.950">
    <property type="entry name" value="Methyl-accepting chemotaxis protein"/>
    <property type="match status" value="1"/>
</dbReference>
<keyword evidence="6 8" id="KW-0807">Transducer</keyword>
<dbReference type="EnsemblBacteria" id="ABC21910">
    <property type="protein sequence ID" value="ABC21910"/>
    <property type="gene ID" value="Rru_A1109"/>
</dbReference>
<comment type="subcellular location">
    <subcellularLocation>
        <location evidence="1">Cell membrane</location>
        <topology evidence="1">Multi-pass membrane protein</topology>
    </subcellularLocation>
</comment>
<sequence length="566" mass="59664">MLRNLSILNRLLGLGALVLLTLALVVFIGLSATTRARMDDRKATLHMLSETAISTMGQYKARADAGELSLAEARDQALKALGKITYDNGNYFFAADEKGVLLVHPTRPKEIGMNMLEKGDPGLKSLYTQLISLATTTGATGGFFESMGRRPGSTENNTPKLFIAIRDPSFGALMATGLFIDDIRAENARQAWTVGLLAAAAALCLFAIGFLVVRSITRPLGTVILGLETLTKGDYDHHLDVAQSRSEIGLLARSFEHLRELLQGAERLRRERDQEAERIAGERRSEMLALALHFEAEVGDLVTGVTEASRTLKASAAQMTDDASQTLQQSSAVARSSRQSSSNTQTVAAATEELSSSIQEISRQAGQSSALAQSAVSRVNETSTTVDSLNAAAQRVGDVVRLISDIASQTNLLALNATIEAARAGAAGKGFAVVAGEVKTLANQTSKATEDIARHIEEIQSVTRSTVSATGDIGTSVTTLCEVAGMIAAAVEQQNAATKEISHNVHLAETASQEVTSAIGAVETAARNSGQTAADVLTSADALSAQSARLQGAVSAFLSHIRSTQG</sequence>
<evidence type="ECO:0000313" key="15">
    <source>
        <dbReference type="Proteomes" id="UP000001929"/>
    </source>
</evidence>
<dbReference type="STRING" id="269796.Rru_A1109"/>
<evidence type="ECO:0000259" key="13">
    <source>
        <dbReference type="PROSITE" id="PS50885"/>
    </source>
</evidence>
<dbReference type="InterPro" id="IPR004089">
    <property type="entry name" value="MCPsignal_dom"/>
</dbReference>
<dbReference type="PROSITE" id="PS50885">
    <property type="entry name" value="HAMP"/>
    <property type="match status" value="1"/>
</dbReference>
<dbReference type="Pfam" id="PF17200">
    <property type="entry name" value="sCache_2"/>
    <property type="match status" value="1"/>
</dbReference>
<dbReference type="Pfam" id="PF00672">
    <property type="entry name" value="HAMP"/>
    <property type="match status" value="1"/>
</dbReference>
<dbReference type="EMBL" id="CP000230">
    <property type="protein sequence ID" value="ABC21910.1"/>
    <property type="molecule type" value="Genomic_DNA"/>
</dbReference>
<dbReference type="Gene3D" id="6.10.340.10">
    <property type="match status" value="1"/>
</dbReference>
<dbReference type="PhylomeDB" id="Q2RVD5"/>
<dbReference type="InterPro" id="IPR033480">
    <property type="entry name" value="sCache_2"/>
</dbReference>
<feature type="domain" description="Methyl-accepting transducer" evidence="12">
    <location>
        <begin position="308"/>
        <end position="544"/>
    </location>
</feature>
<evidence type="ECO:0000256" key="8">
    <source>
        <dbReference type="PROSITE-ProRule" id="PRU00284"/>
    </source>
</evidence>
<comment type="similarity">
    <text evidence="7">Belongs to the methyl-accepting chemotaxis (MCP) protein family.</text>
</comment>
<evidence type="ECO:0000256" key="1">
    <source>
        <dbReference type="ARBA" id="ARBA00004651"/>
    </source>
</evidence>